<proteinExistence type="predicted"/>
<reference evidence="1" key="2">
    <citation type="journal article" date="2015" name="Data Brief">
        <title>Shoot transcriptome of the giant reed, Arundo donax.</title>
        <authorList>
            <person name="Barrero R.A."/>
            <person name="Guerrero F.D."/>
            <person name="Moolhuijzen P."/>
            <person name="Goolsby J.A."/>
            <person name="Tidwell J."/>
            <person name="Bellgard S.E."/>
            <person name="Bellgard M.I."/>
        </authorList>
    </citation>
    <scope>NUCLEOTIDE SEQUENCE</scope>
    <source>
        <tissue evidence="1">Shoot tissue taken approximately 20 cm above the soil surface</tissue>
    </source>
</reference>
<name>A0A0A9FYA3_ARUDO</name>
<sequence>MDILREFLEECATSLMLCLFLPRIFRFYLSSH</sequence>
<dbReference type="AlphaFoldDB" id="A0A0A9FYA3"/>
<protein>
    <submittedName>
        <fullName evidence="1">Uncharacterized protein</fullName>
    </submittedName>
</protein>
<accession>A0A0A9FYA3</accession>
<reference evidence="1" key="1">
    <citation type="submission" date="2014-09" db="EMBL/GenBank/DDBJ databases">
        <authorList>
            <person name="Magalhaes I.L.F."/>
            <person name="Oliveira U."/>
            <person name="Santos F.R."/>
            <person name="Vidigal T.H.D.A."/>
            <person name="Brescovit A.D."/>
            <person name="Santos A.J."/>
        </authorList>
    </citation>
    <scope>NUCLEOTIDE SEQUENCE</scope>
    <source>
        <tissue evidence="1">Shoot tissue taken approximately 20 cm above the soil surface</tissue>
    </source>
</reference>
<organism evidence="1">
    <name type="scientific">Arundo donax</name>
    <name type="common">Giant reed</name>
    <name type="synonym">Donax arundinaceus</name>
    <dbReference type="NCBI Taxonomy" id="35708"/>
    <lineage>
        <taxon>Eukaryota</taxon>
        <taxon>Viridiplantae</taxon>
        <taxon>Streptophyta</taxon>
        <taxon>Embryophyta</taxon>
        <taxon>Tracheophyta</taxon>
        <taxon>Spermatophyta</taxon>
        <taxon>Magnoliopsida</taxon>
        <taxon>Liliopsida</taxon>
        <taxon>Poales</taxon>
        <taxon>Poaceae</taxon>
        <taxon>PACMAD clade</taxon>
        <taxon>Arundinoideae</taxon>
        <taxon>Arundineae</taxon>
        <taxon>Arundo</taxon>
    </lineage>
</organism>
<evidence type="ECO:0000313" key="1">
    <source>
        <dbReference type="EMBL" id="JAE13358.1"/>
    </source>
</evidence>
<dbReference type="EMBL" id="GBRH01184538">
    <property type="protein sequence ID" value="JAE13358.1"/>
    <property type="molecule type" value="Transcribed_RNA"/>
</dbReference>